<comment type="cofactor">
    <cofactor evidence="1 5">
        <name>pyridoxal 5'-phosphate</name>
        <dbReference type="ChEBI" id="CHEBI:597326"/>
    </cofactor>
</comment>
<dbReference type="GO" id="GO:0008483">
    <property type="term" value="F:transaminase activity"/>
    <property type="evidence" value="ECO:0007669"/>
    <property type="project" value="UniProtKB-KW"/>
</dbReference>
<dbReference type="EMBL" id="QQBC01000011">
    <property type="protein sequence ID" value="RDI63126.1"/>
    <property type="molecule type" value="Genomic_DNA"/>
</dbReference>
<comment type="caution">
    <text evidence="7">The sequence shown here is derived from an EMBL/GenBank/DDBJ whole genome shotgun (WGS) entry which is preliminary data.</text>
</comment>
<evidence type="ECO:0000256" key="3">
    <source>
        <dbReference type="ARBA" id="ARBA00022679"/>
    </source>
</evidence>
<dbReference type="PANTHER" id="PTHR43643:SF3">
    <property type="entry name" value="HISTIDINOL-PHOSPHATE AMINOTRANSFERASE"/>
    <property type="match status" value="1"/>
</dbReference>
<proteinExistence type="inferred from homology"/>
<dbReference type="PROSITE" id="PS00599">
    <property type="entry name" value="AA_TRANSFER_CLASS_2"/>
    <property type="match status" value="1"/>
</dbReference>
<dbReference type="Pfam" id="PF00155">
    <property type="entry name" value="Aminotran_1_2"/>
    <property type="match status" value="1"/>
</dbReference>
<dbReference type="PANTHER" id="PTHR43643">
    <property type="entry name" value="HISTIDINOL-PHOSPHATE AMINOTRANSFERASE 2"/>
    <property type="match status" value="1"/>
</dbReference>
<gene>
    <name evidence="7" type="ORF">DFR76_111144</name>
</gene>
<keyword evidence="3 7" id="KW-0808">Transferase</keyword>
<feature type="domain" description="Aminotransferase class I/classII large" evidence="6">
    <location>
        <begin position="24"/>
        <end position="302"/>
    </location>
</feature>
<dbReference type="AlphaFoldDB" id="A0A370HX92"/>
<dbReference type="Gene3D" id="3.40.640.10">
    <property type="entry name" value="Type I PLP-dependent aspartate aminotransferase-like (Major domain)"/>
    <property type="match status" value="1"/>
</dbReference>
<keyword evidence="2 7" id="KW-0032">Aminotransferase</keyword>
<dbReference type="RefSeq" id="WP_245998434.1">
    <property type="nucleotide sequence ID" value="NZ_QQBC01000011.1"/>
</dbReference>
<keyword evidence="8" id="KW-1185">Reference proteome</keyword>
<comment type="similarity">
    <text evidence="5">Belongs to the class-II pyridoxal-phosphate-dependent aminotransferase family.</text>
</comment>
<dbReference type="Proteomes" id="UP000254869">
    <property type="component" value="Unassembled WGS sequence"/>
</dbReference>
<dbReference type="SUPFAM" id="SSF53383">
    <property type="entry name" value="PLP-dependent transferases"/>
    <property type="match status" value="1"/>
</dbReference>
<evidence type="ECO:0000256" key="4">
    <source>
        <dbReference type="ARBA" id="ARBA00022898"/>
    </source>
</evidence>
<evidence type="ECO:0000259" key="6">
    <source>
        <dbReference type="Pfam" id="PF00155"/>
    </source>
</evidence>
<reference evidence="7 8" key="1">
    <citation type="submission" date="2018-07" db="EMBL/GenBank/DDBJ databases">
        <title>Genomic Encyclopedia of Type Strains, Phase IV (KMG-IV): sequencing the most valuable type-strain genomes for metagenomic binning, comparative biology and taxonomic classification.</title>
        <authorList>
            <person name="Goeker M."/>
        </authorList>
    </citation>
    <scope>NUCLEOTIDE SEQUENCE [LARGE SCALE GENOMIC DNA]</scope>
    <source>
        <strain evidence="7 8">DSM 44290</strain>
    </source>
</reference>
<dbReference type="InterPro" id="IPR004839">
    <property type="entry name" value="Aminotransferase_I/II_large"/>
</dbReference>
<dbReference type="InterPro" id="IPR015422">
    <property type="entry name" value="PyrdxlP-dep_Trfase_small"/>
</dbReference>
<dbReference type="GO" id="GO:0030170">
    <property type="term" value="F:pyridoxal phosphate binding"/>
    <property type="evidence" value="ECO:0007669"/>
    <property type="project" value="InterPro"/>
</dbReference>
<accession>A0A370HX92</accession>
<evidence type="ECO:0000256" key="5">
    <source>
        <dbReference type="RuleBase" id="RU003693"/>
    </source>
</evidence>
<evidence type="ECO:0000256" key="2">
    <source>
        <dbReference type="ARBA" id="ARBA00022576"/>
    </source>
</evidence>
<dbReference type="InterPro" id="IPR015421">
    <property type="entry name" value="PyrdxlP-dep_Trfase_major"/>
</dbReference>
<dbReference type="CDD" id="cd00609">
    <property type="entry name" value="AAT_like"/>
    <property type="match status" value="1"/>
</dbReference>
<dbReference type="InterPro" id="IPR050106">
    <property type="entry name" value="HistidinolP_aminotransfase"/>
</dbReference>
<evidence type="ECO:0000313" key="7">
    <source>
        <dbReference type="EMBL" id="RDI63126.1"/>
    </source>
</evidence>
<dbReference type="InterPro" id="IPR015424">
    <property type="entry name" value="PyrdxlP-dep_Trfase"/>
</dbReference>
<keyword evidence="4 5" id="KW-0663">Pyridoxal phosphate</keyword>
<protein>
    <submittedName>
        <fullName evidence="7">Histidinol-phosphate aminotransferase</fullName>
    </submittedName>
</protein>
<evidence type="ECO:0000256" key="1">
    <source>
        <dbReference type="ARBA" id="ARBA00001933"/>
    </source>
</evidence>
<name>A0A370HX92_9NOCA</name>
<sequence>MSRSATRPGRDTMPWSPSGAVRYDLSLSENPFPPLPSVLEAVQSALRRANRYPEFLPRRLPNLIAEHLGARADQVVVGSGATGVVLQIMQALTAPGQRVVFAAPTFDGYPIMAGMAGLEAVAVPLDSSGWQDLWAMARAVDERTGLVVVCRPHNPTGTVVAASELKAFLFGIPRHVPVVLDEAYVEFLGATDALDQLELIDRYPNLLVLRTFSKAYGLAGLRIGYAFGAAELVARVRGLQLPFGIPEASVAAVAASYAAEAELAERVLRITAGREILRTTLRRNGLRVPRSRANFLYLPGPGIVDALTRAGIVAKGYPDGSARIAVGDPAADAAVRAALGDSMPESLGLRSLTVREPRN</sequence>
<dbReference type="InterPro" id="IPR001917">
    <property type="entry name" value="Aminotrans_II_pyridoxalP_BS"/>
</dbReference>
<evidence type="ECO:0000313" key="8">
    <source>
        <dbReference type="Proteomes" id="UP000254869"/>
    </source>
</evidence>
<dbReference type="STRING" id="1210086.GCA_001613105_05083"/>
<dbReference type="Gene3D" id="3.90.1150.10">
    <property type="entry name" value="Aspartate Aminotransferase, domain 1"/>
    <property type="match status" value="1"/>
</dbReference>
<organism evidence="7 8">
    <name type="scientific">Nocardia pseudobrasiliensis</name>
    <dbReference type="NCBI Taxonomy" id="45979"/>
    <lineage>
        <taxon>Bacteria</taxon>
        <taxon>Bacillati</taxon>
        <taxon>Actinomycetota</taxon>
        <taxon>Actinomycetes</taxon>
        <taxon>Mycobacteriales</taxon>
        <taxon>Nocardiaceae</taxon>
        <taxon>Nocardia</taxon>
    </lineage>
</organism>